<name>A0A1I7WJU5_HETBA</name>
<evidence type="ECO:0000313" key="2">
    <source>
        <dbReference type="WBParaSite" id="Hba_05294"/>
    </source>
</evidence>
<organism evidence="1 2">
    <name type="scientific">Heterorhabditis bacteriophora</name>
    <name type="common">Entomopathogenic nematode worm</name>
    <dbReference type="NCBI Taxonomy" id="37862"/>
    <lineage>
        <taxon>Eukaryota</taxon>
        <taxon>Metazoa</taxon>
        <taxon>Ecdysozoa</taxon>
        <taxon>Nematoda</taxon>
        <taxon>Chromadorea</taxon>
        <taxon>Rhabditida</taxon>
        <taxon>Rhabditina</taxon>
        <taxon>Rhabditomorpha</taxon>
        <taxon>Strongyloidea</taxon>
        <taxon>Heterorhabditidae</taxon>
        <taxon>Heterorhabditis</taxon>
    </lineage>
</organism>
<dbReference type="AlphaFoldDB" id="A0A1I7WJU5"/>
<proteinExistence type="predicted"/>
<evidence type="ECO:0000313" key="1">
    <source>
        <dbReference type="Proteomes" id="UP000095283"/>
    </source>
</evidence>
<sequence>MFCSHILNFKNIGVIQFVILPLNRNMASNSDRSMNN</sequence>
<keyword evidence="1" id="KW-1185">Reference proteome</keyword>
<protein>
    <submittedName>
        <fullName evidence="2">Uncharacterized protein</fullName>
    </submittedName>
</protein>
<dbReference type="Proteomes" id="UP000095283">
    <property type="component" value="Unplaced"/>
</dbReference>
<dbReference type="WBParaSite" id="Hba_05294">
    <property type="protein sequence ID" value="Hba_05294"/>
    <property type="gene ID" value="Hba_05294"/>
</dbReference>
<reference evidence="2" key="1">
    <citation type="submission" date="2016-11" db="UniProtKB">
        <authorList>
            <consortium name="WormBaseParasite"/>
        </authorList>
    </citation>
    <scope>IDENTIFICATION</scope>
</reference>
<accession>A0A1I7WJU5</accession>